<dbReference type="NCBIfam" id="TIGR00374">
    <property type="entry name" value="flippase-like domain"/>
    <property type="match status" value="1"/>
</dbReference>
<evidence type="ECO:0000313" key="7">
    <source>
        <dbReference type="EMBL" id="ANJ67230.1"/>
    </source>
</evidence>
<evidence type="ECO:0000256" key="3">
    <source>
        <dbReference type="ARBA" id="ARBA00022692"/>
    </source>
</evidence>
<dbReference type="GO" id="GO:0005886">
    <property type="term" value="C:plasma membrane"/>
    <property type="evidence" value="ECO:0007669"/>
    <property type="project" value="UniProtKB-SubCell"/>
</dbReference>
<keyword evidence="5 6" id="KW-0472">Membrane</keyword>
<feature type="transmembrane region" description="Helical" evidence="6">
    <location>
        <begin position="63"/>
        <end position="83"/>
    </location>
</feature>
<evidence type="ECO:0000256" key="1">
    <source>
        <dbReference type="ARBA" id="ARBA00004651"/>
    </source>
</evidence>
<keyword evidence="3 6" id="KW-0812">Transmembrane</keyword>
<keyword evidence="2" id="KW-1003">Cell membrane</keyword>
<comment type="subcellular location">
    <subcellularLocation>
        <location evidence="1">Cell membrane</location>
        <topology evidence="1">Multi-pass membrane protein</topology>
    </subcellularLocation>
</comment>
<evidence type="ECO:0000256" key="4">
    <source>
        <dbReference type="ARBA" id="ARBA00022989"/>
    </source>
</evidence>
<feature type="transmembrane region" description="Helical" evidence="6">
    <location>
        <begin position="307"/>
        <end position="327"/>
    </location>
</feature>
<feature type="transmembrane region" description="Helical" evidence="6">
    <location>
        <begin position="7"/>
        <end position="26"/>
    </location>
</feature>
<dbReference type="Pfam" id="PF03706">
    <property type="entry name" value="LPG_synthase_TM"/>
    <property type="match status" value="1"/>
</dbReference>
<dbReference type="InterPro" id="IPR022791">
    <property type="entry name" value="L-PG_synthase/AglD"/>
</dbReference>
<feature type="transmembrane region" description="Helical" evidence="6">
    <location>
        <begin position="151"/>
        <end position="172"/>
    </location>
</feature>
<dbReference type="Proteomes" id="UP000078596">
    <property type="component" value="Chromosome"/>
</dbReference>
<organism evidence="7 8">
    <name type="scientific">Halothiobacillus diazotrophicus</name>
    <dbReference type="NCBI Taxonomy" id="1860122"/>
    <lineage>
        <taxon>Bacteria</taxon>
        <taxon>Pseudomonadati</taxon>
        <taxon>Pseudomonadota</taxon>
        <taxon>Gammaproteobacteria</taxon>
        <taxon>Chromatiales</taxon>
        <taxon>Halothiobacillaceae</taxon>
        <taxon>Halothiobacillus</taxon>
    </lineage>
</organism>
<proteinExistence type="predicted"/>
<evidence type="ECO:0000256" key="6">
    <source>
        <dbReference type="SAM" id="Phobius"/>
    </source>
</evidence>
<feature type="transmembrane region" description="Helical" evidence="6">
    <location>
        <begin position="38"/>
        <end position="56"/>
    </location>
</feature>
<dbReference type="RefSeq" id="WP_066099681.1">
    <property type="nucleotide sequence ID" value="NZ_CP016027.1"/>
</dbReference>
<evidence type="ECO:0000313" key="8">
    <source>
        <dbReference type="Proteomes" id="UP000078596"/>
    </source>
</evidence>
<dbReference type="PANTHER" id="PTHR37693:SF1">
    <property type="entry name" value="INTEGRAL MEMBRANE PROTEIN"/>
    <property type="match status" value="1"/>
</dbReference>
<keyword evidence="4 6" id="KW-1133">Transmembrane helix</keyword>
<keyword evidence="8" id="KW-1185">Reference proteome</keyword>
<name>A0A191ZH87_9GAMM</name>
<gene>
    <name evidence="7" type="ORF">A9404_07390</name>
</gene>
<dbReference type="EMBL" id="CP016027">
    <property type="protein sequence ID" value="ANJ67230.1"/>
    <property type="molecule type" value="Genomic_DNA"/>
</dbReference>
<accession>A0A191ZH87</accession>
<feature type="transmembrane region" description="Helical" evidence="6">
    <location>
        <begin position="89"/>
        <end position="106"/>
    </location>
</feature>
<dbReference type="KEGG" id="haz:A9404_07390"/>
<dbReference type="AlphaFoldDB" id="A0A191ZH87"/>
<dbReference type="STRING" id="1860122.A9404_07390"/>
<evidence type="ECO:0000256" key="5">
    <source>
        <dbReference type="ARBA" id="ARBA00023136"/>
    </source>
</evidence>
<protein>
    <recommendedName>
        <fullName evidence="9">TIGR00374 family protein</fullName>
    </recommendedName>
</protein>
<dbReference type="PANTHER" id="PTHR37693">
    <property type="entry name" value="PHOSPHATIDYLGLYCEROL LYSYLTRANSFERASE"/>
    <property type="match status" value="1"/>
</dbReference>
<feature type="transmembrane region" description="Helical" evidence="6">
    <location>
        <begin position="127"/>
        <end position="145"/>
    </location>
</feature>
<evidence type="ECO:0008006" key="9">
    <source>
        <dbReference type="Google" id="ProtNLM"/>
    </source>
</evidence>
<dbReference type="OrthoDB" id="5559127at2"/>
<sequence>MNRHRRRLLWMLLLAIVASLAVPILLGGRHLLEDLPKIAPGWGALLIGMVVLGWVFNSFRLRLLASGMGGQVPAVWSFGAVIATEFAGAASPAGAGGALTYVALLKQRGIRTAHAAAMYAIDHFMDGVFFVVAFPVALLSLALHGGFSDPAWLVAVTLALFGMGAGLFWLLLREHRFLIRMFGRVLRPFRLTAHRRRRMARWLMQFRQGVRLVLRLPRWQLLLLFMFCAGHWLLRYSILAVVISIIGSSVPWSYLFAVQGVLLLFGQISFLPGGAGGVELGYAALLSPFLDAETIGLSLLLWRMITYYFYLLAGLPVFLAMLGDRAWRLLSPADK</sequence>
<evidence type="ECO:0000256" key="2">
    <source>
        <dbReference type="ARBA" id="ARBA00022475"/>
    </source>
</evidence>
<feature type="transmembrane region" description="Helical" evidence="6">
    <location>
        <begin position="221"/>
        <end position="246"/>
    </location>
</feature>
<reference evidence="7 8" key="1">
    <citation type="submission" date="2016-06" db="EMBL/GenBank/DDBJ databases">
        <title>Insight into the functional genes involving in sulfur oxidation in Pearl River water.</title>
        <authorList>
            <person name="Luo J."/>
            <person name="Tan X."/>
            <person name="Lin W."/>
        </authorList>
    </citation>
    <scope>NUCLEOTIDE SEQUENCE [LARGE SCALE GENOMIC DNA]</scope>
    <source>
        <strain evidence="7 8">LS2</strain>
    </source>
</reference>